<organism evidence="1">
    <name type="scientific">Listeria seeligeri FSL N1-067</name>
    <dbReference type="NCBI Taxonomy" id="702453"/>
    <lineage>
        <taxon>Bacteria</taxon>
        <taxon>Bacillati</taxon>
        <taxon>Bacillota</taxon>
        <taxon>Bacilli</taxon>
        <taxon>Bacillales</taxon>
        <taxon>Listeriaceae</taxon>
        <taxon>Listeria</taxon>
    </lineage>
</organism>
<dbReference type="AlphaFoldDB" id="E3ZS33"/>
<comment type="caution">
    <text evidence="1">The sequence shown here is derived from an EMBL/GenBank/DDBJ whole genome shotgun (WGS) entry which is preliminary data.</text>
</comment>
<dbReference type="InterPro" id="IPR036866">
    <property type="entry name" value="RibonucZ/Hydroxyglut_hydro"/>
</dbReference>
<evidence type="ECO:0000313" key="1">
    <source>
        <dbReference type="EMBL" id="EFR99564.1"/>
    </source>
</evidence>
<feature type="non-terminal residue" evidence="1">
    <location>
        <position position="1"/>
    </location>
</feature>
<dbReference type="Proteomes" id="UP000004302">
    <property type="component" value="Chromosome"/>
</dbReference>
<protein>
    <submittedName>
        <fullName evidence="1">Ribonuclease Z</fullName>
    </submittedName>
</protein>
<sequence>KKLILTHISSRYDRDASKALLIEAKSVFENTEIAYDLAVFQIGE</sequence>
<reference evidence="1" key="1">
    <citation type="journal article" date="2010" name="Microbiol. Resour. Announc.">
        <title>Comparative genomics of the bacterial genus Listeria: Genome evolution is characterized by limited gene acquisition and limited gene loss.</title>
        <authorList>
            <person name="den Bakker H.C."/>
            <person name="Cummings C.A."/>
            <person name="Ferreira V."/>
            <person name="Vatta P."/>
            <person name="Orsi R.H."/>
            <person name="Degoricija L."/>
            <person name="Barker M."/>
            <person name="Petrauskene O."/>
            <person name="Furtado M.R."/>
            <person name="Wiedmann M."/>
        </authorList>
    </citation>
    <scope>NUCLEOTIDE SEQUENCE [LARGE SCALE GENOMIC DNA]</scope>
    <source>
        <strain evidence="1">FSL N1-067</strain>
    </source>
</reference>
<accession>E3ZS33</accession>
<dbReference type="EMBL" id="ADXJ01000793">
    <property type="protein sequence ID" value="EFR99564.1"/>
    <property type="molecule type" value="Genomic_DNA"/>
</dbReference>
<gene>
    <name evidence="1" type="ORF">NT03LS_2315</name>
</gene>
<name>E3ZS33_LISSE</name>
<proteinExistence type="predicted"/>
<dbReference type="Gene3D" id="3.60.15.10">
    <property type="entry name" value="Ribonuclease Z/Hydroxyacylglutathione hydrolase-like"/>
    <property type="match status" value="1"/>
</dbReference>
<dbReference type="HOGENOM" id="CLU_3209456_0_0_9"/>